<dbReference type="InterPro" id="IPR037136">
    <property type="entry name" value="RNA3'_phos_cyclase_dom_sf"/>
</dbReference>
<reference evidence="3 4" key="1">
    <citation type="submission" date="2014-06" db="EMBL/GenBank/DDBJ databases">
        <authorList>
            <person name="Swart Estienne"/>
        </authorList>
    </citation>
    <scope>NUCLEOTIDE SEQUENCE [LARGE SCALE GENOMIC DNA]</scope>
    <source>
        <strain evidence="3 4">130c</strain>
    </source>
</reference>
<dbReference type="AlphaFoldDB" id="A0A078AJQ9"/>
<feature type="coiled-coil region" evidence="1">
    <location>
        <begin position="346"/>
        <end position="513"/>
    </location>
</feature>
<dbReference type="InterPro" id="IPR029147">
    <property type="entry name" value="CFAP77"/>
</dbReference>
<evidence type="ECO:0000259" key="2">
    <source>
        <dbReference type="Pfam" id="PF01137"/>
    </source>
</evidence>
<organism evidence="3 4">
    <name type="scientific">Stylonychia lemnae</name>
    <name type="common">Ciliate</name>
    <dbReference type="NCBI Taxonomy" id="5949"/>
    <lineage>
        <taxon>Eukaryota</taxon>
        <taxon>Sar</taxon>
        <taxon>Alveolata</taxon>
        <taxon>Ciliophora</taxon>
        <taxon>Intramacronucleata</taxon>
        <taxon>Spirotrichea</taxon>
        <taxon>Stichotrichia</taxon>
        <taxon>Sporadotrichida</taxon>
        <taxon>Oxytrichidae</taxon>
        <taxon>Stylonychinae</taxon>
        <taxon>Stylonychia</taxon>
    </lineage>
</organism>
<dbReference type="PANTHER" id="PTHR11096:SF0">
    <property type="entry name" value="RNA 3'-TERMINAL PHOSPHATE CYCLASE"/>
    <property type="match status" value="1"/>
</dbReference>
<dbReference type="GO" id="GO:0005634">
    <property type="term" value="C:nucleus"/>
    <property type="evidence" value="ECO:0007669"/>
    <property type="project" value="TreeGrafter"/>
</dbReference>
<dbReference type="Gene3D" id="3.65.10.20">
    <property type="entry name" value="RNA 3'-terminal phosphate cyclase domain"/>
    <property type="match status" value="1"/>
</dbReference>
<dbReference type="OrthoDB" id="311467at2759"/>
<feature type="domain" description="RNA 3'-terminal phosphate cyclase" evidence="2">
    <location>
        <begin position="2"/>
        <end position="314"/>
    </location>
</feature>
<accession>A0A078AJQ9</accession>
<dbReference type="InParanoid" id="A0A078AJQ9"/>
<dbReference type="InterPro" id="IPR023797">
    <property type="entry name" value="RNA3'_phos_cyclase_dom"/>
</dbReference>
<dbReference type="SUPFAM" id="SSF55205">
    <property type="entry name" value="EPT/RTPC-like"/>
    <property type="match status" value="1"/>
</dbReference>
<dbReference type="PANTHER" id="PTHR11096">
    <property type="entry name" value="RNA 3' TERMINAL PHOSPHATE CYCLASE"/>
    <property type="match status" value="1"/>
</dbReference>
<protein>
    <submittedName>
        <fullName evidence="3">Rna 3-terminal phosphate cyclase</fullName>
    </submittedName>
</protein>
<keyword evidence="4" id="KW-1185">Reference proteome</keyword>
<evidence type="ECO:0000256" key="1">
    <source>
        <dbReference type="SAM" id="Coils"/>
    </source>
</evidence>
<keyword evidence="1" id="KW-0175">Coiled coil</keyword>
<dbReference type="GO" id="GO:0003963">
    <property type="term" value="F:RNA-3'-phosphate cyclase activity"/>
    <property type="evidence" value="ECO:0007669"/>
    <property type="project" value="TreeGrafter"/>
</dbReference>
<proteinExistence type="predicted"/>
<evidence type="ECO:0000313" key="3">
    <source>
        <dbReference type="EMBL" id="CDW82404.1"/>
    </source>
</evidence>
<dbReference type="Pfam" id="PF01137">
    <property type="entry name" value="RTC"/>
    <property type="match status" value="1"/>
</dbReference>
<dbReference type="Pfam" id="PF14825">
    <property type="entry name" value="CFAP77"/>
    <property type="match status" value="1"/>
</dbReference>
<gene>
    <name evidence="3" type="primary">Contig19464.g20642</name>
    <name evidence="3" type="ORF">STYLEM_11436</name>
</gene>
<dbReference type="InterPro" id="IPR036553">
    <property type="entry name" value="RPTC_insert"/>
</dbReference>
<dbReference type="EMBL" id="CCKQ01010881">
    <property type="protein sequence ID" value="CDW82404.1"/>
    <property type="molecule type" value="Genomic_DNA"/>
</dbReference>
<evidence type="ECO:0000313" key="4">
    <source>
        <dbReference type="Proteomes" id="UP000039865"/>
    </source>
</evidence>
<dbReference type="Proteomes" id="UP000039865">
    <property type="component" value="Unassembled WGS sequence"/>
</dbReference>
<dbReference type="InterPro" id="IPR013792">
    <property type="entry name" value="RNA3'P_cycl/enolpyr_Trfase_a/b"/>
</dbReference>
<sequence>MTLALSYLLRKKIKISKIRANRGKGGGLGNQHLTGVQLQLLKFLAKFLDQFIASMSSKGEYQKTPGSTHLVAQMLLPCLIFQNEKALNFYIKGGTLVGMSPTCHSYERVLIPTLKMFNIQTTYEVINHGLFPDLVGQIKFQLQSSQEQLTNIQFINRGELKSIDIFVSSTAGPLLSYYEDDCKNQILNGLAELVGSVPININEIDLPINTPKYSKAQTLLITAVLNFENPTCLSASILVEKSNLKKQDHVQVLLQEIKELIQNNLLTTDEYHTDQLMIFMALAKGKSSIICKELSLHSQTMIELLKMFFGDRIQLEVNEITKDTQKAFQLDIDGVEKILNEFAVRLNKSRTQLQEVCNQVETLKKESNKLQRQLDEANQEKAQAERLQEELKHKYINTKVCNEEESEKHQQEQNELNNLRKLKRKLVKEKELAEKDCEKLSNELQQHIHDRKELESLAKRLSEQLEQVQGEKQGLMDEYTNNQQTINDYNIELKELKDELESMKNVIAHTFEDELKTANSMNVASVMEVTTIIFCLRMMSVDLNPPQEHYLKNISYMVDQNIEIQKMLAKVSQRTIQIIQFQQVGNFIIKVEQQELIKILKTQIERQLDRELQPLIQAQNIRLREPSGAVLKSINRSIKLPDESFTYGKSLRPSTPIKDVVCNFYADVAEQQMLSRYQYLRQQSRSGTRLSCFERHTKASALAKDHIENQGKNESIITRDTRTLFKMKKFQNVAPRTNTNMGKRANLNRSALE</sequence>
<dbReference type="GO" id="GO:0006396">
    <property type="term" value="P:RNA processing"/>
    <property type="evidence" value="ECO:0007669"/>
    <property type="project" value="InterPro"/>
</dbReference>
<name>A0A078AJQ9_STYLE</name>
<dbReference type="InterPro" id="IPR000228">
    <property type="entry name" value="RNA3'_term_phos_cyc"/>
</dbReference>
<dbReference type="Gene3D" id="3.30.360.20">
    <property type="entry name" value="RNA 3'-terminal phosphate cyclase, insert domain"/>
    <property type="match status" value="1"/>
</dbReference>